<evidence type="ECO:0000256" key="3">
    <source>
        <dbReference type="SAM" id="MobiDB-lite"/>
    </source>
</evidence>
<evidence type="ECO:0000313" key="6">
    <source>
        <dbReference type="EMBL" id="MDN7025485.1"/>
    </source>
</evidence>
<evidence type="ECO:0000256" key="2">
    <source>
        <dbReference type="ARBA" id="ARBA00023134"/>
    </source>
</evidence>
<gene>
    <name evidence="6" type="ORF">FGU65_11400</name>
</gene>
<dbReference type="InterPro" id="IPR048737">
    <property type="entry name" value="CetZ_C"/>
</dbReference>
<keyword evidence="7" id="KW-1185">Reference proteome</keyword>
<dbReference type="InterPro" id="IPR003008">
    <property type="entry name" value="Tubulin_FtsZ_GTPase"/>
</dbReference>
<comment type="caution">
    <text evidence="6">The sequence shown here is derived from an EMBL/GenBank/DDBJ whole genome shotgun (WGS) entry which is preliminary data.</text>
</comment>
<keyword evidence="1" id="KW-0547">Nucleotide-binding</keyword>
<dbReference type="Gene3D" id="3.30.1330.20">
    <property type="entry name" value="Tubulin/FtsZ, C-terminal domain"/>
    <property type="match status" value="1"/>
</dbReference>
<feature type="domain" description="Tubulin/FtsZ GTPase" evidence="4">
    <location>
        <begin position="3"/>
        <end position="164"/>
    </location>
</feature>
<dbReference type="GO" id="GO:0051301">
    <property type="term" value="P:cell division"/>
    <property type="evidence" value="ECO:0007669"/>
    <property type="project" value="UniProtKB-KW"/>
</dbReference>
<dbReference type="EMBL" id="VCYH01000008">
    <property type="protein sequence ID" value="MDN7025485.1"/>
    <property type="molecule type" value="Genomic_DNA"/>
</dbReference>
<feature type="compositionally biased region" description="Polar residues" evidence="3">
    <location>
        <begin position="486"/>
        <end position="495"/>
    </location>
</feature>
<feature type="region of interest" description="Disordered" evidence="3">
    <location>
        <begin position="381"/>
        <end position="506"/>
    </location>
</feature>
<dbReference type="InterPro" id="IPR036525">
    <property type="entry name" value="Tubulin/FtsZ_GTPase_sf"/>
</dbReference>
<dbReference type="Pfam" id="PF21011">
    <property type="entry name" value="CetZ_C"/>
    <property type="match status" value="1"/>
</dbReference>
<protein>
    <submittedName>
        <fullName evidence="6">Cell division protein</fullName>
    </submittedName>
</protein>
<dbReference type="InterPro" id="IPR037103">
    <property type="entry name" value="Tubulin/FtsZ-like_C"/>
</dbReference>
<evidence type="ECO:0000259" key="5">
    <source>
        <dbReference type="Pfam" id="PF21011"/>
    </source>
</evidence>
<dbReference type="Gene3D" id="3.40.50.1440">
    <property type="entry name" value="Tubulin/FtsZ, GTPase domain"/>
    <property type="match status" value="1"/>
</dbReference>
<feature type="domain" description="Tubulin-like CetZ C-terminal" evidence="5">
    <location>
        <begin position="197"/>
        <end position="373"/>
    </location>
</feature>
<keyword evidence="2" id="KW-0342">GTP-binding</keyword>
<evidence type="ECO:0000313" key="7">
    <source>
        <dbReference type="Proteomes" id="UP001168338"/>
    </source>
</evidence>
<feature type="region of interest" description="Disordered" evidence="3">
    <location>
        <begin position="528"/>
        <end position="629"/>
    </location>
</feature>
<keyword evidence="6" id="KW-0132">Cell division</keyword>
<evidence type="ECO:0000256" key="1">
    <source>
        <dbReference type="ARBA" id="ARBA00022741"/>
    </source>
</evidence>
<dbReference type="Proteomes" id="UP001168338">
    <property type="component" value="Unassembled WGS sequence"/>
</dbReference>
<feature type="compositionally biased region" description="Basic and acidic residues" evidence="3">
    <location>
        <begin position="608"/>
        <end position="617"/>
    </location>
</feature>
<keyword evidence="6" id="KW-0131">Cell cycle</keyword>
<feature type="compositionally biased region" description="Basic and acidic residues" evidence="3">
    <location>
        <begin position="381"/>
        <end position="394"/>
    </location>
</feature>
<accession>A0ABT8MC22</accession>
<organism evidence="6 7">
    <name type="scientific">Methanoculleus frigidifontis</name>
    <dbReference type="NCBI Taxonomy" id="2584085"/>
    <lineage>
        <taxon>Archaea</taxon>
        <taxon>Methanobacteriati</taxon>
        <taxon>Methanobacteriota</taxon>
        <taxon>Stenosarchaea group</taxon>
        <taxon>Methanomicrobia</taxon>
        <taxon>Methanomicrobiales</taxon>
        <taxon>Methanomicrobiaceae</taxon>
        <taxon>Methanoculleus</taxon>
    </lineage>
</organism>
<evidence type="ECO:0000259" key="4">
    <source>
        <dbReference type="Pfam" id="PF00091"/>
    </source>
</evidence>
<sequence length="629" mass="69600">MRVLAIGLGGAGARVVDKLHNHDQRSRVCCMNAVAIDIEPNTLLQLRHLPDSARIFFPPIDPERPYDVTCTIDIEEVMTRIQRLDTLEIDAILLCTGLGGNMVNFAPIIIRELRTSYIEPIFSLAILPELNEGKKISAKAADDLEHLREITDGVILFDNETWHDKLKVSLTAAAKEKTSLKNQAQRRTPAFPQNPRDMYDLINERIARQVGLLLRAGEFNESGVEVAEVVLDAGEVLNTLKNSGYVSIGYASEPLPRSWLDVFNRWRSSKYFIEGSHEKAARIVSLAKKAVYEEVSIPADLTSADKALVLIAGPSAELSMKGFQTVRKWIDRSIAGLEMRSGDYPVKSTAYVGIIVMLSGLHNIPRVEELKEIRTEYQLEREEELQKKQQEGRPEPAGAGDDESRWPDEAEEDLTPTEPYYYEETDDEMTGSSADEKDEMLSLPGSKNRGESKDDTIETIPRAPQRDGDDAIILPGREQKREIDITRQTAVSSTPAPKEGAFGPKEMKTVNAPKELDAGGGFTAAVKQVQRPKDGTMTGEAIAMKGAGPRARDDGFTGGEVRIGARQPRPSDDLLGRSGRGLERGGGRPKEVVPSRGRLNVIETVQPEPEKKERKGDDDPDDDSIVWIT</sequence>
<dbReference type="RefSeq" id="WP_367652385.1">
    <property type="nucleotide sequence ID" value="NZ_VCYH01000008.1"/>
</dbReference>
<feature type="compositionally biased region" description="Acidic residues" evidence="3">
    <location>
        <begin position="409"/>
        <end position="429"/>
    </location>
</feature>
<feature type="compositionally biased region" description="Acidic residues" evidence="3">
    <location>
        <begin position="618"/>
        <end position="629"/>
    </location>
</feature>
<proteinExistence type="predicted"/>
<dbReference type="CDD" id="cd02202">
    <property type="entry name" value="CetZ_tubulin-like"/>
    <property type="match status" value="1"/>
</dbReference>
<reference evidence="6" key="1">
    <citation type="submission" date="2019-05" db="EMBL/GenBank/DDBJ databases">
        <title>Methanoculleus sp. FWC-SCC1, a methanogenic archaeon isolated from deep marine cold seep.</title>
        <authorList>
            <person name="Chen Y.-W."/>
            <person name="Chen S.-C."/>
            <person name="Teng N.-H."/>
            <person name="Lai M.-C."/>
        </authorList>
    </citation>
    <scope>NUCLEOTIDE SEQUENCE</scope>
    <source>
        <strain evidence="6">FWC-SCC1</strain>
    </source>
</reference>
<feature type="compositionally biased region" description="Basic and acidic residues" evidence="3">
    <location>
        <begin position="569"/>
        <end position="593"/>
    </location>
</feature>
<dbReference type="Pfam" id="PF00091">
    <property type="entry name" value="Tubulin"/>
    <property type="match status" value="1"/>
</dbReference>
<name>A0ABT8MC22_9EURY</name>
<dbReference type="SUPFAM" id="SSF52490">
    <property type="entry name" value="Tubulin nucleotide-binding domain-like"/>
    <property type="match status" value="1"/>
</dbReference>